<accession>X1A7E2</accession>
<protein>
    <submittedName>
        <fullName evidence="1">Uncharacterized protein</fullName>
    </submittedName>
</protein>
<dbReference type="InterPro" id="IPR042099">
    <property type="entry name" value="ANL_N_sf"/>
</dbReference>
<proteinExistence type="predicted"/>
<reference evidence="1" key="1">
    <citation type="journal article" date="2014" name="Front. Microbiol.">
        <title>High frequency of phylogenetically diverse reductive dehalogenase-homologous genes in deep subseafloor sedimentary metagenomes.</title>
        <authorList>
            <person name="Kawai M."/>
            <person name="Futagami T."/>
            <person name="Toyoda A."/>
            <person name="Takaki Y."/>
            <person name="Nishi S."/>
            <person name="Hori S."/>
            <person name="Arai W."/>
            <person name="Tsubouchi T."/>
            <person name="Morono Y."/>
            <person name="Uchiyama I."/>
            <person name="Ito T."/>
            <person name="Fujiyama A."/>
            <person name="Inagaki F."/>
            <person name="Takami H."/>
        </authorList>
    </citation>
    <scope>NUCLEOTIDE SEQUENCE</scope>
    <source>
        <strain evidence="1">Expedition CK06-06</strain>
    </source>
</reference>
<dbReference type="AlphaFoldDB" id="X1A7E2"/>
<name>X1A7E2_9ZZZZ</name>
<feature type="non-terminal residue" evidence="1">
    <location>
        <position position="1"/>
    </location>
</feature>
<sequence length="131" mass="14654">REHGLNWRKDRITVIADFAPHTVETGYMKKGLHSVMGGSFLKNWQWLNTNDPPEKVAKEIDKFNPDFIGGYTGMLGHLSLLKEKGICKNVSPKVIASTGAPLNKSLKDLIEKTFNAPALHLLEILDELDQT</sequence>
<organism evidence="1">
    <name type="scientific">marine sediment metagenome</name>
    <dbReference type="NCBI Taxonomy" id="412755"/>
    <lineage>
        <taxon>unclassified sequences</taxon>
        <taxon>metagenomes</taxon>
        <taxon>ecological metagenomes</taxon>
    </lineage>
</organism>
<dbReference type="EMBL" id="BART01005652">
    <property type="protein sequence ID" value="GAG68718.1"/>
    <property type="molecule type" value="Genomic_DNA"/>
</dbReference>
<gene>
    <name evidence="1" type="ORF">S01H4_12928</name>
</gene>
<comment type="caution">
    <text evidence="1">The sequence shown here is derived from an EMBL/GenBank/DDBJ whole genome shotgun (WGS) entry which is preliminary data.</text>
</comment>
<evidence type="ECO:0000313" key="1">
    <source>
        <dbReference type="EMBL" id="GAG68718.1"/>
    </source>
</evidence>
<dbReference type="Gene3D" id="3.40.50.12780">
    <property type="entry name" value="N-terminal domain of ligase-like"/>
    <property type="match status" value="1"/>
</dbReference>